<dbReference type="AlphaFoldDB" id="A0A1G7YAH0"/>
<evidence type="ECO:0000256" key="2">
    <source>
        <dbReference type="ARBA" id="ARBA00023180"/>
    </source>
</evidence>
<accession>A0A1G7YAH0</accession>
<evidence type="ECO:0000256" key="1">
    <source>
        <dbReference type="ARBA" id="ARBA00022723"/>
    </source>
</evidence>
<gene>
    <name evidence="6" type="ORF">SAMN04487901_11315</name>
</gene>
<proteinExistence type="predicted"/>
<feature type="chain" id="PRO_5011735634" description="Bacterial repeat domain-containing protein" evidence="4">
    <location>
        <begin position="21"/>
        <end position="960"/>
    </location>
</feature>
<keyword evidence="4" id="KW-0732">Signal</keyword>
<dbReference type="EMBL" id="FNCQ01000013">
    <property type="protein sequence ID" value="SDG93404.1"/>
    <property type="molecule type" value="Genomic_DNA"/>
</dbReference>
<dbReference type="STRING" id="645274.SAMN04487901_11315"/>
<evidence type="ECO:0000313" key="6">
    <source>
        <dbReference type="EMBL" id="SDG93404.1"/>
    </source>
</evidence>
<evidence type="ECO:0000313" key="7">
    <source>
        <dbReference type="Proteomes" id="UP000198779"/>
    </source>
</evidence>
<dbReference type="RefSeq" id="WP_091818420.1">
    <property type="nucleotide sequence ID" value="NZ_FNCQ01000013.1"/>
</dbReference>
<keyword evidence="2" id="KW-0325">Glycoprotein</keyword>
<dbReference type="InterPro" id="IPR044060">
    <property type="entry name" value="Bacterial_rp_domain"/>
</dbReference>
<dbReference type="SUPFAM" id="SSF51126">
    <property type="entry name" value="Pectin lyase-like"/>
    <property type="match status" value="1"/>
</dbReference>
<dbReference type="PANTHER" id="PTHR42970">
    <property type="entry name" value="PECTATE LYASE C-RELATED"/>
    <property type="match status" value="1"/>
</dbReference>
<dbReference type="Proteomes" id="UP000198779">
    <property type="component" value="Unassembled WGS sequence"/>
</dbReference>
<evidence type="ECO:0000259" key="5">
    <source>
        <dbReference type="Pfam" id="PF18998"/>
    </source>
</evidence>
<feature type="domain" description="Bacterial repeat" evidence="5">
    <location>
        <begin position="234"/>
        <end position="302"/>
    </location>
</feature>
<name>A0A1G7YAH0_9BACT</name>
<keyword evidence="7" id="KW-1185">Reference proteome</keyword>
<feature type="domain" description="Bacterial repeat" evidence="5">
    <location>
        <begin position="318"/>
        <end position="381"/>
    </location>
</feature>
<dbReference type="GO" id="GO:0046872">
    <property type="term" value="F:metal ion binding"/>
    <property type="evidence" value="ECO:0007669"/>
    <property type="project" value="UniProtKB-KW"/>
</dbReference>
<feature type="compositionally biased region" description="Polar residues" evidence="3">
    <location>
        <begin position="793"/>
        <end position="802"/>
    </location>
</feature>
<dbReference type="PANTHER" id="PTHR42970:SF1">
    <property type="entry name" value="PECTATE LYASE C-RELATED"/>
    <property type="match status" value="1"/>
</dbReference>
<dbReference type="Gene3D" id="2.160.20.10">
    <property type="entry name" value="Single-stranded right-handed beta-helix, Pectin lyase-like"/>
    <property type="match status" value="1"/>
</dbReference>
<keyword evidence="1" id="KW-0479">Metal-binding</keyword>
<reference evidence="7" key="1">
    <citation type="submission" date="2016-10" db="EMBL/GenBank/DDBJ databases">
        <authorList>
            <person name="Varghese N."/>
            <person name="Submissions S."/>
        </authorList>
    </citation>
    <scope>NUCLEOTIDE SEQUENCE [LARGE SCALE GENOMIC DNA]</scope>
    <source>
        <strain evidence="7">BP1-148</strain>
    </source>
</reference>
<dbReference type="InterPro" id="IPR052063">
    <property type="entry name" value="Polysaccharide_Lyase_1"/>
</dbReference>
<protein>
    <recommendedName>
        <fullName evidence="5">Bacterial repeat domain-containing protein</fullName>
    </recommendedName>
</protein>
<dbReference type="InterPro" id="IPR011050">
    <property type="entry name" value="Pectin_lyase_fold/virulence"/>
</dbReference>
<dbReference type="Pfam" id="PF18998">
    <property type="entry name" value="Flg_new_2"/>
    <property type="match status" value="2"/>
</dbReference>
<sequence>MKQKLILLSLFMTIVSTVLAQNATVTTHWPLNKSIKDLAVGSTAYNSATASTTTCEGTDVKQMLETSVTFGSKLAFQATITPQSYATKEVTGLQLLRFKVQGAADGSNDYGMILQIKPNTTDLTYVPTKVGVSVASWVKNSSPAFEVLLLKLNAAGEVTQTYELGKVNSHADIDANYDDASFDVPATATASNDAWQVVVRMAQGYANGKNLAMGNVTLTGTATVGGSVQLSTFTATVVPEGAGTVSPAQTSVVTGDNVSCTATPNIGYAFEGWYINNVQVGTDNPHLFTINSDTQAEARFTKLDEATLTYGTDMPAMGSVSISDKGDNGKYNAGTVLTLTAKANKGHYFVRWEDGNGNVLSTSAQYTFTLNTDMTIKAVFAMVDNYRADLIAFPGAEGYGKYTTGGRMTDNRGAKVYYVTRTDDCSDDALVEGTLRWALRTGDDTPRTILFRTCGTIYLTSKLSVNHPNITIAGQTAPGGGICIAGYQMKLTQPNIIIRHIRFRAGDLAATSMSPLDVENVHHIVLDHCSFSWSMEENLTLYDTDSTTMQWCISAEGLYYSKNVKGERSYAMQWGGEHGTMHHCLVSSCISRSPRFNGVRNQAKPLEHDLHVDNEFANNVIFNWGNHNSIHGGENASADESSYDRVYMINNYYRPGPATYSGAAAKRYFVSASGDNINLVGEWYLSDNKFELSSRWAPNGSIWSDTELQKVNNDNYYGFTSDYASRAMNFWSVSPSQTLADKALLHELPYALSGMTYETADEAYRQVTQKAGASLPRYDEVDERLLAEAAGTRQPQYHGSTFESEKKPGTMITPAAGIINSPADITLSRYDEFYAKDEATGQTIKTQMWPWMGMEEGEQLMQDTDQDGMPDEYEKSAGLNPNDASDGYKLTESGYSNLEIFLNGVADGTIDLKPYKMTGIRTPQKDSNEGAIYNLRGQRLLHPHKGINILNGRKYLAEDR</sequence>
<feature type="signal peptide" evidence="4">
    <location>
        <begin position="1"/>
        <end position="20"/>
    </location>
</feature>
<evidence type="ECO:0000256" key="4">
    <source>
        <dbReference type="SAM" id="SignalP"/>
    </source>
</evidence>
<evidence type="ECO:0000256" key="3">
    <source>
        <dbReference type="SAM" id="MobiDB-lite"/>
    </source>
</evidence>
<feature type="region of interest" description="Disordered" evidence="3">
    <location>
        <begin position="793"/>
        <end position="815"/>
    </location>
</feature>
<organism evidence="6 7">
    <name type="scientific">Prevotella communis</name>
    <dbReference type="NCBI Taxonomy" id="2913614"/>
    <lineage>
        <taxon>Bacteria</taxon>
        <taxon>Pseudomonadati</taxon>
        <taxon>Bacteroidota</taxon>
        <taxon>Bacteroidia</taxon>
        <taxon>Bacteroidales</taxon>
        <taxon>Prevotellaceae</taxon>
        <taxon>Prevotella</taxon>
    </lineage>
</organism>
<dbReference type="InterPro" id="IPR012334">
    <property type="entry name" value="Pectin_lyas_fold"/>
</dbReference>